<dbReference type="Proteomes" id="UP000249789">
    <property type="component" value="Unassembled WGS sequence"/>
</dbReference>
<reference evidence="2 3" key="1">
    <citation type="submission" date="2018-02" db="EMBL/GenBank/DDBJ databases">
        <title>The genomes of Aspergillus section Nigri reveals drivers in fungal speciation.</title>
        <authorList>
            <consortium name="DOE Joint Genome Institute"/>
            <person name="Vesth T.C."/>
            <person name="Nybo J."/>
            <person name="Theobald S."/>
            <person name="Brandl J."/>
            <person name="Frisvad J.C."/>
            <person name="Nielsen K.F."/>
            <person name="Lyhne E.K."/>
            <person name="Kogle M.E."/>
            <person name="Kuo A."/>
            <person name="Riley R."/>
            <person name="Clum A."/>
            <person name="Nolan M."/>
            <person name="Lipzen A."/>
            <person name="Salamov A."/>
            <person name="Henrissat B."/>
            <person name="Wiebenga A."/>
            <person name="De vries R.P."/>
            <person name="Grigoriev I.V."/>
            <person name="Mortensen U.H."/>
            <person name="Andersen M.R."/>
            <person name="Baker S.E."/>
        </authorList>
    </citation>
    <scope>NUCLEOTIDE SEQUENCE [LARGE SCALE GENOMIC DNA]</scope>
    <source>
        <strain evidence="2 3">CBS 313.89</strain>
    </source>
</reference>
<dbReference type="OrthoDB" id="4326871at2759"/>
<keyword evidence="3" id="KW-1185">Reference proteome</keyword>
<evidence type="ECO:0000313" key="3">
    <source>
        <dbReference type="Proteomes" id="UP000249789"/>
    </source>
</evidence>
<dbReference type="EMBL" id="KZ824651">
    <property type="protein sequence ID" value="RAK76106.1"/>
    <property type="molecule type" value="Genomic_DNA"/>
</dbReference>
<feature type="region of interest" description="Disordered" evidence="1">
    <location>
        <begin position="126"/>
        <end position="177"/>
    </location>
</feature>
<proteinExistence type="predicted"/>
<feature type="region of interest" description="Disordered" evidence="1">
    <location>
        <begin position="311"/>
        <end position="342"/>
    </location>
</feature>
<gene>
    <name evidence="2" type="ORF">BO72DRAFT_528732</name>
</gene>
<protein>
    <submittedName>
        <fullName evidence="2">Uncharacterized protein</fullName>
    </submittedName>
</protein>
<organism evidence="2 3">
    <name type="scientific">Aspergillus fijiensis CBS 313.89</name>
    <dbReference type="NCBI Taxonomy" id="1448319"/>
    <lineage>
        <taxon>Eukaryota</taxon>
        <taxon>Fungi</taxon>
        <taxon>Dikarya</taxon>
        <taxon>Ascomycota</taxon>
        <taxon>Pezizomycotina</taxon>
        <taxon>Eurotiomycetes</taxon>
        <taxon>Eurotiomycetidae</taxon>
        <taxon>Eurotiales</taxon>
        <taxon>Aspergillaceae</taxon>
        <taxon>Aspergillus</taxon>
    </lineage>
</organism>
<dbReference type="VEuPathDB" id="FungiDB:BO72DRAFT_528732"/>
<dbReference type="RefSeq" id="XP_040800116.1">
    <property type="nucleotide sequence ID" value="XM_040950202.1"/>
</dbReference>
<accession>A0A8G1RRB6</accession>
<feature type="compositionally biased region" description="Polar residues" evidence="1">
    <location>
        <begin position="126"/>
        <end position="141"/>
    </location>
</feature>
<dbReference type="GeneID" id="63867537"/>
<evidence type="ECO:0000313" key="2">
    <source>
        <dbReference type="EMBL" id="RAK76106.1"/>
    </source>
</evidence>
<evidence type="ECO:0000256" key="1">
    <source>
        <dbReference type="SAM" id="MobiDB-lite"/>
    </source>
</evidence>
<name>A0A8G1RRB6_9EURO</name>
<feature type="compositionally biased region" description="Polar residues" evidence="1">
    <location>
        <begin position="332"/>
        <end position="342"/>
    </location>
</feature>
<sequence>MEAFTIFFISPPPLPIATFTNPNRPARSSITKMASAPGASLTRALHLTATILMLNLLLFVAFLRDIDPSSELSHRHGLCQSIHRKERRIIHLSSLILGLEPADPSHPDDPEAHPRHSTVDAQAMQSLATSPTATERVSGSSLRPKRPLPAASILSLRPSNRPVKRSRGDSAVTSHSAIGSKTANSVVEVHQQQQQQNVVYPPRMSDSIYSATLRRSLSLGSDRRQSIVLPHIRYSGFMTERLRFSVLSQPWSMVSVVAPESNEVPAHHRAEPVVVEETMDRLQPACSVDSYPGQFPISDGVELSWLATATQRPGAGPAEDEENNAPTVAPGLQTSMRPYTEV</sequence>
<dbReference type="AlphaFoldDB" id="A0A8G1RRB6"/>